<evidence type="ECO:0000313" key="3">
    <source>
        <dbReference type="Proteomes" id="UP000314294"/>
    </source>
</evidence>
<gene>
    <name evidence="2" type="ORF">EYF80_061598</name>
</gene>
<dbReference type="EMBL" id="SRLO01007108">
    <property type="protein sequence ID" value="TNN28254.1"/>
    <property type="molecule type" value="Genomic_DNA"/>
</dbReference>
<evidence type="ECO:0000313" key="2">
    <source>
        <dbReference type="EMBL" id="TNN28254.1"/>
    </source>
</evidence>
<dbReference type="OrthoDB" id="8961678at2759"/>
<accession>A0A4Z2EIG8</accession>
<dbReference type="AlphaFoldDB" id="A0A4Z2EIG8"/>
<keyword evidence="3" id="KW-1185">Reference proteome</keyword>
<feature type="compositionally biased region" description="Basic and acidic residues" evidence="1">
    <location>
        <begin position="80"/>
        <end position="101"/>
    </location>
</feature>
<sequence>MHVLLSTYKAEQKKGNQGAKRREKKQVELGILKLFEDDKTDCSSIGNVSQDSLSSGPSVQSEGTPSDQQELPGRGQGGCDPKDKWSRAEEEEDSHKEDTQMTLSEVRKLQIRKRELLQSNEVSPTGSMFPVIIREQGFKYRPLQSTDMLIIIEKLPIIQDGAHPWISKLDQLLIGQLPAVGDVKKILANIVGVGVLGENLQKAGLNQYVGTSVNDSDLFAAIRGKMCRALKITFPTNVHPDNIIIRAVNRLKKIN</sequence>
<feature type="region of interest" description="Disordered" evidence="1">
    <location>
        <begin position="1"/>
        <end position="26"/>
    </location>
</feature>
<feature type="compositionally biased region" description="Polar residues" evidence="1">
    <location>
        <begin position="42"/>
        <end position="69"/>
    </location>
</feature>
<protein>
    <submittedName>
        <fullName evidence="2">Uncharacterized protein</fullName>
    </submittedName>
</protein>
<proteinExistence type="predicted"/>
<name>A0A4Z2EIG8_9TELE</name>
<evidence type="ECO:0000256" key="1">
    <source>
        <dbReference type="SAM" id="MobiDB-lite"/>
    </source>
</evidence>
<organism evidence="2 3">
    <name type="scientific">Liparis tanakae</name>
    <name type="common">Tanaka's snailfish</name>
    <dbReference type="NCBI Taxonomy" id="230148"/>
    <lineage>
        <taxon>Eukaryota</taxon>
        <taxon>Metazoa</taxon>
        <taxon>Chordata</taxon>
        <taxon>Craniata</taxon>
        <taxon>Vertebrata</taxon>
        <taxon>Euteleostomi</taxon>
        <taxon>Actinopterygii</taxon>
        <taxon>Neopterygii</taxon>
        <taxon>Teleostei</taxon>
        <taxon>Neoteleostei</taxon>
        <taxon>Acanthomorphata</taxon>
        <taxon>Eupercaria</taxon>
        <taxon>Perciformes</taxon>
        <taxon>Cottioidei</taxon>
        <taxon>Cottales</taxon>
        <taxon>Liparidae</taxon>
        <taxon>Liparis</taxon>
    </lineage>
</organism>
<dbReference type="Proteomes" id="UP000314294">
    <property type="component" value="Unassembled WGS sequence"/>
</dbReference>
<comment type="caution">
    <text evidence="2">The sequence shown here is derived from an EMBL/GenBank/DDBJ whole genome shotgun (WGS) entry which is preliminary data.</text>
</comment>
<feature type="region of interest" description="Disordered" evidence="1">
    <location>
        <begin position="41"/>
        <end position="101"/>
    </location>
</feature>
<reference evidence="2 3" key="1">
    <citation type="submission" date="2019-03" db="EMBL/GenBank/DDBJ databases">
        <title>First draft genome of Liparis tanakae, snailfish: a comprehensive survey of snailfish specific genes.</title>
        <authorList>
            <person name="Kim W."/>
            <person name="Song I."/>
            <person name="Jeong J.-H."/>
            <person name="Kim D."/>
            <person name="Kim S."/>
            <person name="Ryu S."/>
            <person name="Song J.Y."/>
            <person name="Lee S.K."/>
        </authorList>
    </citation>
    <scope>NUCLEOTIDE SEQUENCE [LARGE SCALE GENOMIC DNA]</scope>
    <source>
        <tissue evidence="2">Muscle</tissue>
    </source>
</reference>